<proteinExistence type="predicted"/>
<comment type="caution">
    <text evidence="1">The sequence shown here is derived from an EMBL/GenBank/DDBJ whole genome shotgun (WGS) entry which is preliminary data.</text>
</comment>
<sequence length="71" mass="8652">MSASKKNYDNIVRNSRSYLYSKREKFMHTDSERPTSFVDSRKIYTAFWNDGSYDKWDTMKQRLTTRLEIKK</sequence>
<gene>
    <name evidence="1" type="ORF">RhiirA4_480550</name>
</gene>
<dbReference type="Proteomes" id="UP000234323">
    <property type="component" value="Unassembled WGS sequence"/>
</dbReference>
<evidence type="ECO:0000313" key="2">
    <source>
        <dbReference type="Proteomes" id="UP000234323"/>
    </source>
</evidence>
<keyword evidence="2" id="KW-1185">Reference proteome</keyword>
<protein>
    <submittedName>
        <fullName evidence="1">Uncharacterized protein</fullName>
    </submittedName>
</protein>
<reference evidence="1 2" key="1">
    <citation type="submission" date="2015-10" db="EMBL/GenBank/DDBJ databases">
        <title>Genome analyses suggest a sexual origin of heterokaryosis in a supposedly ancient asexual fungus.</title>
        <authorList>
            <person name="Ropars J."/>
            <person name="Sedzielewska K."/>
            <person name="Noel J."/>
            <person name="Charron P."/>
            <person name="Farinelli L."/>
            <person name="Marton T."/>
            <person name="Kruger M."/>
            <person name="Pelin A."/>
            <person name="Brachmann A."/>
            <person name="Corradi N."/>
        </authorList>
    </citation>
    <scope>NUCLEOTIDE SEQUENCE [LARGE SCALE GENOMIC DNA]</scope>
    <source>
        <strain evidence="1 2">A4</strain>
    </source>
</reference>
<evidence type="ECO:0000313" key="1">
    <source>
        <dbReference type="EMBL" id="PKY58548.1"/>
    </source>
</evidence>
<organism evidence="1 2">
    <name type="scientific">Rhizophagus irregularis</name>
    <dbReference type="NCBI Taxonomy" id="588596"/>
    <lineage>
        <taxon>Eukaryota</taxon>
        <taxon>Fungi</taxon>
        <taxon>Fungi incertae sedis</taxon>
        <taxon>Mucoromycota</taxon>
        <taxon>Glomeromycotina</taxon>
        <taxon>Glomeromycetes</taxon>
        <taxon>Glomerales</taxon>
        <taxon>Glomeraceae</taxon>
        <taxon>Rhizophagus</taxon>
    </lineage>
</organism>
<dbReference type="EMBL" id="LLXI01003064">
    <property type="protein sequence ID" value="PKY58548.1"/>
    <property type="molecule type" value="Genomic_DNA"/>
</dbReference>
<accession>A0A2I1HI63</accession>
<dbReference type="VEuPathDB" id="FungiDB:FUN_017718"/>
<dbReference type="AlphaFoldDB" id="A0A2I1HI63"/>
<name>A0A2I1HI63_9GLOM</name>